<comment type="caution">
    <text evidence="1">The sequence shown here is derived from an EMBL/GenBank/DDBJ whole genome shotgun (WGS) entry which is preliminary data.</text>
</comment>
<sequence>MDALRKQASKFREQVAKQQQAVIKQFSGTGYESSEVMVIDEVELQRHHQIEKLYRSSRAGKDFQKDVVRAAETFTSIGYKHIEAGNKLAEDSCKYGAENVSSGILTKAASLYGDTRVHVEKEQEDFNRVLFSQILEPLRAMIGGTPLEDARHLAQRYSRMRQEAEAQGAEVSRRKARVREIPSSENKAKLEAAESKMQELKANMAVLGKEAAAALAAVEAQQQRLTFQRLVAMVEAEKTYHHRVAAILDEVEAEMVSEKQRKESTPPEPPSLTCSEKALFFLAEVVHPFNAESEKELSLAVGDFIVVRKVTSSGWSEGECKGKAETVATFNESLLSFAPGHRQSLNTELNKDGAELKNSKRVLLLCHGTARQHGVLTTAETPSPSTCSPGEAAAADVSSPDLQSAMAHQKSEPISFLQHEIRTLPISFSGLLLGEDDRAKTSTPVVQQQAEPKIWLGFYQWPTS</sequence>
<dbReference type="Proteomes" id="UP001234297">
    <property type="component" value="Chromosome 10"/>
</dbReference>
<organism evidence="1 2">
    <name type="scientific">Persea americana</name>
    <name type="common">Avocado</name>
    <dbReference type="NCBI Taxonomy" id="3435"/>
    <lineage>
        <taxon>Eukaryota</taxon>
        <taxon>Viridiplantae</taxon>
        <taxon>Streptophyta</taxon>
        <taxon>Embryophyta</taxon>
        <taxon>Tracheophyta</taxon>
        <taxon>Spermatophyta</taxon>
        <taxon>Magnoliopsida</taxon>
        <taxon>Magnoliidae</taxon>
        <taxon>Laurales</taxon>
        <taxon>Lauraceae</taxon>
        <taxon>Persea</taxon>
    </lineage>
</organism>
<gene>
    <name evidence="1" type="ORF">MRB53_030409</name>
</gene>
<accession>A0ACC2KLL6</accession>
<protein>
    <submittedName>
        <fullName evidence="1">Uncharacterized protein</fullName>
    </submittedName>
</protein>
<proteinExistence type="predicted"/>
<dbReference type="EMBL" id="CM056818">
    <property type="protein sequence ID" value="KAJ8621880.1"/>
    <property type="molecule type" value="Genomic_DNA"/>
</dbReference>
<keyword evidence="2" id="KW-1185">Reference proteome</keyword>
<evidence type="ECO:0000313" key="2">
    <source>
        <dbReference type="Proteomes" id="UP001234297"/>
    </source>
</evidence>
<evidence type="ECO:0000313" key="1">
    <source>
        <dbReference type="EMBL" id="KAJ8621880.1"/>
    </source>
</evidence>
<reference evidence="1 2" key="1">
    <citation type="journal article" date="2022" name="Hortic Res">
        <title>A haplotype resolved chromosomal level avocado genome allows analysis of novel avocado genes.</title>
        <authorList>
            <person name="Nath O."/>
            <person name="Fletcher S.J."/>
            <person name="Hayward A."/>
            <person name="Shaw L.M."/>
            <person name="Masouleh A.K."/>
            <person name="Furtado A."/>
            <person name="Henry R.J."/>
            <person name="Mitter N."/>
        </authorList>
    </citation>
    <scope>NUCLEOTIDE SEQUENCE [LARGE SCALE GENOMIC DNA]</scope>
    <source>
        <strain evidence="2">cv. Hass</strain>
    </source>
</reference>
<name>A0ACC2KLL6_PERAE</name>